<dbReference type="SUPFAM" id="SSF51556">
    <property type="entry name" value="Metallo-dependent hydrolases"/>
    <property type="match status" value="1"/>
</dbReference>
<reference evidence="3 4" key="2">
    <citation type="submission" date="2019-08" db="EMBL/GenBank/DDBJ databases">
        <title>Amycolatopsis acidicola sp. nov., isolated from peat swamp forest soil.</title>
        <authorList>
            <person name="Srisuk N."/>
        </authorList>
    </citation>
    <scope>NUCLEOTIDE SEQUENCE [LARGE SCALE GENOMIC DNA]</scope>
    <source>
        <strain evidence="3 4">TBRC 6029</strain>
    </source>
</reference>
<dbReference type="PANTHER" id="PTHR21240">
    <property type="entry name" value="2-AMINO-3-CARBOXYLMUCONATE-6-SEMIALDEHYDE DECARBOXYLASE"/>
    <property type="match status" value="1"/>
</dbReference>
<dbReference type="OrthoDB" id="1407586at2"/>
<name>A0A558CIJ7_9PSEU</name>
<evidence type="ECO:0000259" key="2">
    <source>
        <dbReference type="Pfam" id="PF04909"/>
    </source>
</evidence>
<comment type="caution">
    <text evidence="3">The sequence shown here is derived from an EMBL/GenBank/DDBJ whole genome shotgun (WGS) entry which is preliminary data.</text>
</comment>
<keyword evidence="3" id="KW-0378">Hydrolase</keyword>
<keyword evidence="4" id="KW-1185">Reference proteome</keyword>
<dbReference type="PANTHER" id="PTHR21240:SF19">
    <property type="entry name" value="CATALYTIC_ HYDROLASE"/>
    <property type="match status" value="1"/>
</dbReference>
<dbReference type="RefSeq" id="WP_144589791.1">
    <property type="nucleotide sequence ID" value="NZ_VJWX01000167.1"/>
</dbReference>
<evidence type="ECO:0000313" key="4">
    <source>
        <dbReference type="Proteomes" id="UP000320011"/>
    </source>
</evidence>
<dbReference type="AlphaFoldDB" id="A0A558CIJ7"/>
<evidence type="ECO:0000256" key="1">
    <source>
        <dbReference type="ARBA" id="ARBA00023239"/>
    </source>
</evidence>
<dbReference type="Gene3D" id="3.20.20.140">
    <property type="entry name" value="Metal-dependent hydrolases"/>
    <property type="match status" value="1"/>
</dbReference>
<protein>
    <submittedName>
        <fullName evidence="3">Amidohydrolase</fullName>
    </submittedName>
</protein>
<dbReference type="Pfam" id="PF04909">
    <property type="entry name" value="Amidohydro_2"/>
    <property type="match status" value="1"/>
</dbReference>
<sequence length="325" mass="36205">MTAEAGPRPVIDMAGMLLDRECWEAYLLGFAETAEDYFRVFGPRLSRMAGLDPREFAALARRDPREAVTWLLSGGAFDLDLDAYAARLAGEGVRHQVLLSNYRPLRGGGVVNDRVAEFVAKYPTLFEGWGCVDLSDPDGAITEIRRCAGQLGMRGAAVSHFLTAADPLSEGAHAFYDVLEELGLPLWVHTGHNLSSRLRMDWCTWRALDAIAVRHPGLVLVAGHGGWPWIPEMMALCQRHPNVYLEFSTYRPRQMKQPGSGWEPLFAHGTSTVRHKILFGGLEWIHGRTTGQLAAETAEFDIDERCREAWLYGNAARLLGWEEPS</sequence>
<dbReference type="InterPro" id="IPR032465">
    <property type="entry name" value="ACMSD"/>
</dbReference>
<proteinExistence type="predicted"/>
<dbReference type="GO" id="GO:0016787">
    <property type="term" value="F:hydrolase activity"/>
    <property type="evidence" value="ECO:0007669"/>
    <property type="project" value="UniProtKB-KW"/>
</dbReference>
<gene>
    <name evidence="3" type="ORF">FNH05_17775</name>
</gene>
<evidence type="ECO:0000313" key="3">
    <source>
        <dbReference type="EMBL" id="TVT48590.1"/>
    </source>
</evidence>
<feature type="domain" description="Amidohydrolase-related" evidence="2">
    <location>
        <begin position="111"/>
        <end position="320"/>
    </location>
</feature>
<dbReference type="InterPro" id="IPR006680">
    <property type="entry name" value="Amidohydro-rel"/>
</dbReference>
<dbReference type="GO" id="GO:0016831">
    <property type="term" value="F:carboxy-lyase activity"/>
    <property type="evidence" value="ECO:0007669"/>
    <property type="project" value="InterPro"/>
</dbReference>
<dbReference type="EMBL" id="VJWX01000167">
    <property type="protein sequence ID" value="TVT48590.1"/>
    <property type="molecule type" value="Genomic_DNA"/>
</dbReference>
<keyword evidence="1" id="KW-0456">Lyase</keyword>
<reference evidence="3 4" key="1">
    <citation type="submission" date="2019-07" db="EMBL/GenBank/DDBJ databases">
        <authorList>
            <person name="Duangmal K."/>
            <person name="Teo W.F.A."/>
        </authorList>
    </citation>
    <scope>NUCLEOTIDE SEQUENCE [LARGE SCALE GENOMIC DNA]</scope>
    <source>
        <strain evidence="3 4">TBRC 6029</strain>
    </source>
</reference>
<organism evidence="3 4">
    <name type="scientific">Amycolatopsis rhizosphaerae</name>
    <dbReference type="NCBI Taxonomy" id="2053003"/>
    <lineage>
        <taxon>Bacteria</taxon>
        <taxon>Bacillati</taxon>
        <taxon>Actinomycetota</taxon>
        <taxon>Actinomycetes</taxon>
        <taxon>Pseudonocardiales</taxon>
        <taxon>Pseudonocardiaceae</taxon>
        <taxon>Amycolatopsis</taxon>
    </lineage>
</organism>
<accession>A0A558CIJ7</accession>
<dbReference type="Proteomes" id="UP000320011">
    <property type="component" value="Unassembled WGS sequence"/>
</dbReference>
<dbReference type="InterPro" id="IPR032466">
    <property type="entry name" value="Metal_Hydrolase"/>
</dbReference>